<accession>A0A1I3YH62</accession>
<keyword evidence="2" id="KW-1185">Reference proteome</keyword>
<reference evidence="1 2" key="1">
    <citation type="submission" date="2016-10" db="EMBL/GenBank/DDBJ databases">
        <authorList>
            <person name="de Groot N.N."/>
        </authorList>
    </citation>
    <scope>NUCLEOTIDE SEQUENCE [LARGE SCALE GENOMIC DNA]</scope>
    <source>
        <strain evidence="1 2">DSM 19981</strain>
    </source>
</reference>
<sequence length="40" mass="4433">MADLRSLGVFFRVARLRSFRCSAEPLAELAEEVAAEAGHR</sequence>
<protein>
    <submittedName>
        <fullName evidence="1">Uncharacterized protein</fullName>
    </submittedName>
</protein>
<dbReference type="Proteomes" id="UP000199473">
    <property type="component" value="Unassembled WGS sequence"/>
</dbReference>
<dbReference type="AlphaFoldDB" id="A0A1I3YH62"/>
<name>A0A1I3YH62_9PROT</name>
<proteinExistence type="predicted"/>
<evidence type="ECO:0000313" key="1">
    <source>
        <dbReference type="EMBL" id="SFK31307.1"/>
    </source>
</evidence>
<gene>
    <name evidence="1" type="ORF">SAMN02745775_1011326</name>
</gene>
<organism evidence="1 2">
    <name type="scientific">Falsiroseomonas stagni DSM 19981</name>
    <dbReference type="NCBI Taxonomy" id="1123062"/>
    <lineage>
        <taxon>Bacteria</taxon>
        <taxon>Pseudomonadati</taxon>
        <taxon>Pseudomonadota</taxon>
        <taxon>Alphaproteobacteria</taxon>
        <taxon>Acetobacterales</taxon>
        <taxon>Roseomonadaceae</taxon>
        <taxon>Falsiroseomonas</taxon>
    </lineage>
</organism>
<evidence type="ECO:0000313" key="2">
    <source>
        <dbReference type="Proteomes" id="UP000199473"/>
    </source>
</evidence>
<dbReference type="STRING" id="1123062.SAMN02745775_1011326"/>
<dbReference type="EMBL" id="FOSQ01000001">
    <property type="protein sequence ID" value="SFK31307.1"/>
    <property type="molecule type" value="Genomic_DNA"/>
</dbReference>